<organism evidence="9 10">
    <name type="scientific">Marchantia polymorpha subsp. ruderalis</name>
    <dbReference type="NCBI Taxonomy" id="1480154"/>
    <lineage>
        <taxon>Eukaryota</taxon>
        <taxon>Viridiplantae</taxon>
        <taxon>Streptophyta</taxon>
        <taxon>Embryophyta</taxon>
        <taxon>Marchantiophyta</taxon>
        <taxon>Marchantiopsida</taxon>
        <taxon>Marchantiidae</taxon>
        <taxon>Marchantiales</taxon>
        <taxon>Marchantiaceae</taxon>
        <taxon>Marchantia</taxon>
    </lineage>
</organism>
<dbReference type="Gene3D" id="1.20.930.20">
    <property type="entry name" value="Adaptor protein Cbl, N-terminal domain"/>
    <property type="match status" value="1"/>
</dbReference>
<dbReference type="Gene3D" id="3.40.50.300">
    <property type="entry name" value="P-loop containing nucleotide triphosphate hydrolases"/>
    <property type="match status" value="1"/>
</dbReference>
<dbReference type="Gene3D" id="1.10.8.430">
    <property type="entry name" value="Helical domain of apoptotic protease-activating factors"/>
    <property type="match status" value="1"/>
</dbReference>
<dbReference type="InterPro" id="IPR002182">
    <property type="entry name" value="NB-ARC"/>
</dbReference>
<dbReference type="Proteomes" id="UP001162541">
    <property type="component" value="Chromosome 3"/>
</dbReference>
<keyword evidence="1" id="KW-0433">Leucine-rich repeat</keyword>
<dbReference type="Gene3D" id="1.10.10.10">
    <property type="entry name" value="Winged helix-like DNA-binding domain superfamily/Winged helix DNA-binding domain"/>
    <property type="match status" value="1"/>
</dbReference>
<dbReference type="FunFam" id="1.10.8.430:FF:000003">
    <property type="entry name" value="Probable disease resistance protein At5g66910"/>
    <property type="match status" value="1"/>
</dbReference>
<feature type="coiled-coil region" evidence="4">
    <location>
        <begin position="282"/>
        <end position="309"/>
    </location>
</feature>
<dbReference type="Pfam" id="PF00931">
    <property type="entry name" value="NB-ARC"/>
    <property type="match status" value="1"/>
</dbReference>
<dbReference type="InterPro" id="IPR036537">
    <property type="entry name" value="Adaptor_Cbl_N_dom_sf"/>
</dbReference>
<evidence type="ECO:0000313" key="9">
    <source>
        <dbReference type="EMBL" id="BBN04971.1"/>
    </source>
</evidence>
<dbReference type="PRINTS" id="PR00364">
    <property type="entry name" value="DISEASERSIST"/>
</dbReference>
<feature type="compositionally biased region" description="Polar residues" evidence="5">
    <location>
        <begin position="1"/>
        <end position="13"/>
    </location>
</feature>
<dbReference type="Gene3D" id="3.80.10.10">
    <property type="entry name" value="Ribonuclease Inhibitor"/>
    <property type="match status" value="3"/>
</dbReference>
<dbReference type="SMART" id="SM00369">
    <property type="entry name" value="LRR_TYP"/>
    <property type="match status" value="3"/>
</dbReference>
<gene>
    <name evidence="9" type="ORF">Mp_3g09180</name>
</gene>
<feature type="domain" description="NB-ARC" evidence="6">
    <location>
        <begin position="392"/>
        <end position="560"/>
    </location>
</feature>
<name>A0AAF6AYY7_MARPO</name>
<evidence type="ECO:0000259" key="7">
    <source>
        <dbReference type="Pfam" id="PF23559"/>
    </source>
</evidence>
<dbReference type="FunFam" id="1.10.10.10:FF:000322">
    <property type="entry name" value="Probable disease resistance protein At1g63360"/>
    <property type="match status" value="1"/>
</dbReference>
<dbReference type="PROSITE" id="PS51450">
    <property type="entry name" value="LRR"/>
    <property type="match status" value="1"/>
</dbReference>
<dbReference type="InterPro" id="IPR058922">
    <property type="entry name" value="WHD_DRP"/>
</dbReference>
<dbReference type="SUPFAM" id="SSF52540">
    <property type="entry name" value="P-loop containing nucleoside triphosphate hydrolases"/>
    <property type="match status" value="1"/>
</dbReference>
<dbReference type="EMBL" id="AP019868">
    <property type="protein sequence ID" value="BBN04971.1"/>
    <property type="molecule type" value="Genomic_DNA"/>
</dbReference>
<feature type="domain" description="Disease resistance R13L4/SHOC-2-like LRR" evidence="8">
    <location>
        <begin position="776"/>
        <end position="1118"/>
    </location>
</feature>
<evidence type="ECO:0000256" key="3">
    <source>
        <dbReference type="ARBA" id="ARBA00022821"/>
    </source>
</evidence>
<evidence type="ECO:0000256" key="5">
    <source>
        <dbReference type="SAM" id="MobiDB-lite"/>
    </source>
</evidence>
<evidence type="ECO:0000256" key="4">
    <source>
        <dbReference type="SAM" id="Coils"/>
    </source>
</evidence>
<dbReference type="GO" id="GO:0007166">
    <property type="term" value="P:cell surface receptor signaling pathway"/>
    <property type="evidence" value="ECO:0007669"/>
    <property type="project" value="InterPro"/>
</dbReference>
<dbReference type="PANTHER" id="PTHR36766">
    <property type="entry name" value="PLANT BROAD-SPECTRUM MILDEW RESISTANCE PROTEIN RPW8"/>
    <property type="match status" value="1"/>
</dbReference>
<proteinExistence type="predicted"/>
<dbReference type="InterPro" id="IPR032675">
    <property type="entry name" value="LRR_dom_sf"/>
</dbReference>
<evidence type="ECO:0000259" key="8">
    <source>
        <dbReference type="Pfam" id="PF23598"/>
    </source>
</evidence>
<dbReference type="InterPro" id="IPR027417">
    <property type="entry name" value="P-loop_NTPase"/>
</dbReference>
<reference evidence="10" key="1">
    <citation type="journal article" date="2020" name="Curr. Biol.">
        <title>Chromatin organization in early land plants reveals an ancestral association between H3K27me3, transposons, and constitutive heterochromatin.</title>
        <authorList>
            <person name="Montgomery S.A."/>
            <person name="Tanizawa Y."/>
            <person name="Galik B."/>
            <person name="Wang N."/>
            <person name="Ito T."/>
            <person name="Mochizuki T."/>
            <person name="Akimcheva S."/>
            <person name="Bowman J.L."/>
            <person name="Cognat V."/>
            <person name="Marechal-Drouard L."/>
            <person name="Ekker H."/>
            <person name="Hong S.F."/>
            <person name="Kohchi T."/>
            <person name="Lin S.S."/>
            <person name="Liu L.D."/>
            <person name="Nakamura Y."/>
            <person name="Valeeva L.R."/>
            <person name="Shakirov E.V."/>
            <person name="Shippen D.E."/>
            <person name="Wei W.L."/>
            <person name="Yagura M."/>
            <person name="Yamaoka S."/>
            <person name="Yamato K.T."/>
            <person name="Liu C."/>
            <person name="Berger F."/>
        </authorList>
    </citation>
    <scope>NUCLEOTIDE SEQUENCE [LARGE SCALE GENOMIC DNA]</scope>
    <source>
        <strain evidence="10">Tak-1</strain>
    </source>
</reference>
<dbReference type="InterPro" id="IPR003591">
    <property type="entry name" value="Leu-rich_rpt_typical-subtyp"/>
</dbReference>
<dbReference type="Pfam" id="PF23559">
    <property type="entry name" value="WHD_DRP"/>
    <property type="match status" value="1"/>
</dbReference>
<dbReference type="InterPro" id="IPR042197">
    <property type="entry name" value="Apaf_helical"/>
</dbReference>
<dbReference type="GO" id="GO:0043531">
    <property type="term" value="F:ADP binding"/>
    <property type="evidence" value="ECO:0007669"/>
    <property type="project" value="InterPro"/>
</dbReference>
<accession>A0AAF6AYY7</accession>
<dbReference type="GO" id="GO:0006952">
    <property type="term" value="P:defense response"/>
    <property type="evidence" value="ECO:0007669"/>
    <property type="project" value="UniProtKB-KW"/>
</dbReference>
<feature type="domain" description="Disease resistance protein winged helix" evidence="7">
    <location>
        <begin position="652"/>
        <end position="729"/>
    </location>
</feature>
<keyword evidence="4" id="KW-0175">Coiled coil</keyword>
<keyword evidence="2" id="KW-0677">Repeat</keyword>
<evidence type="ECO:0000256" key="1">
    <source>
        <dbReference type="ARBA" id="ARBA00022614"/>
    </source>
</evidence>
<evidence type="ECO:0008006" key="11">
    <source>
        <dbReference type="Google" id="ProtNLM"/>
    </source>
</evidence>
<evidence type="ECO:0000259" key="6">
    <source>
        <dbReference type="Pfam" id="PF00931"/>
    </source>
</evidence>
<sequence length="1198" mass="134320">MTATPSLLPQNSTDDTDRQCEHSHSCPKQSALVLKWPSTPGELRRWNTSDNGKESLCTGDDGHRYSTKPARRALWVQYFAGREGGMKNCQGNTVRRDNLGSLVCLLNSMLVVSSDHFTLDVAGKLSVGVGPYVLYVEGAAAVYNNYVAMAELVSVDIGFGIELLLQGLIDAVKQAVDRNKNCKALLVLLEGLAPLVQFLCDSSKKGQGQNKSTPVTEWLEKLRSRLEEADKVVRECISQGSRPWNIVKNRSTSKKLVEVTRGITDLVGQAPLVQLGYTKETTDEQNKILADLQESMKNANQLQSDLIHEVHCADLSRITRVTVNTPTNNYGIPYGTITVDRAFEDIRGQADEHFLTLTQGSAIGSSADKFPSPQRQFERQISARVFGGDELLDSARSILLEEDGGRWVGLWSMGGAGKTLLASRLLNDPPLRQHFEDRIFWLTVARDPNIKEILRSLLRMLSARLPPPSSSEEVYAQQVCHELQLQGQRKKLLLVLDDVWKSRILDVFDAFVNHSSSSGSKILVTTRSQELLDRKHATKIEVRMLKPEDSFRLFCWHAFSGVSNVPINLRKPAEDVAAECKGLPLALKVIGGTMAGKRDKRIWDLTLKKLKNAETLSSEHEMQLYHRLQPSVDDLSETHRHLKDCFYYFAAYPEDASVELVDDLISLWVGEGILGRRKDYPPEDEAYELLGWLIARCLIELKVKNPGIAAASSHEFMTCKVHDVLRDLARYNLQHDKVVHERVCLYEPGRQLTTFPQDWIPDDEVEIKHISAKRLSLMNNLIQELPSHLAAPELQVLLLRSNENLSLLPRGFFLNLKQLRVLDLSRTRIQQIPDAAFSTMKRLVLLKLSYCAQLERVASTIEELEELRDLQIDNCKRLVSLPRAIKGLRKLENLNLSDTYVWNGGASSKSITGALLRLIRIQPAAILQDVASLTSLTTLKISNLSILPGPSYPFPLQLSCLKSLRHLQVNFIRVSSLPDISNLTALQTLVLSRCEDLLSLPLGVESLPELRRLDLKSCSSLKHLPALDELPNLECLDISGCRHIKQLPNSFGRPDGFPSLTELDMYACEEVSMDEFPVLRSGAMPALRILRMSGWAQMKELPPTLSSLIKLQYISLSLCFQLKKLDETFDWSVFTDLEELELEKTKSLIELPPSLASLPKLRILHLRECGAGDNLSPEFNALVAQNRLTITGKVYPAR</sequence>
<dbReference type="InterPro" id="IPR055414">
    <property type="entry name" value="LRR_R13L4/SHOC2-like"/>
</dbReference>
<feature type="region of interest" description="Disordered" evidence="5">
    <location>
        <begin position="1"/>
        <end position="23"/>
    </location>
</feature>
<evidence type="ECO:0000313" key="10">
    <source>
        <dbReference type="Proteomes" id="UP001162541"/>
    </source>
</evidence>
<dbReference type="InterPro" id="IPR036388">
    <property type="entry name" value="WH-like_DNA-bd_sf"/>
</dbReference>
<evidence type="ECO:0000256" key="2">
    <source>
        <dbReference type="ARBA" id="ARBA00022737"/>
    </source>
</evidence>
<dbReference type="PANTHER" id="PTHR36766:SF30">
    <property type="entry name" value="TIR-NBS TYPE DISEASE RESISTANCE PROTEIN-RELATED"/>
    <property type="match status" value="1"/>
</dbReference>
<dbReference type="AlphaFoldDB" id="A0AAF6AYY7"/>
<dbReference type="InterPro" id="IPR001611">
    <property type="entry name" value="Leu-rich_rpt"/>
</dbReference>
<dbReference type="SUPFAM" id="SSF52058">
    <property type="entry name" value="L domain-like"/>
    <property type="match status" value="2"/>
</dbReference>
<protein>
    <recommendedName>
        <fullName evidence="11">NB-ARC domain-containing protein</fullName>
    </recommendedName>
</protein>
<dbReference type="Pfam" id="PF23598">
    <property type="entry name" value="LRR_14"/>
    <property type="match status" value="1"/>
</dbReference>
<keyword evidence="3" id="KW-0611">Plant defense</keyword>